<dbReference type="RefSeq" id="WP_145232175.1">
    <property type="nucleotide sequence ID" value="NZ_CP036343.1"/>
</dbReference>
<proteinExistence type="predicted"/>
<organism evidence="1 2">
    <name type="scientific">Gimesia algae</name>
    <dbReference type="NCBI Taxonomy" id="2527971"/>
    <lineage>
        <taxon>Bacteria</taxon>
        <taxon>Pseudomonadati</taxon>
        <taxon>Planctomycetota</taxon>
        <taxon>Planctomycetia</taxon>
        <taxon>Planctomycetales</taxon>
        <taxon>Planctomycetaceae</taxon>
        <taxon>Gimesia</taxon>
    </lineage>
</organism>
<dbReference type="OrthoDB" id="290748at2"/>
<dbReference type="EMBL" id="CP036343">
    <property type="protein sequence ID" value="QDT94259.1"/>
    <property type="molecule type" value="Genomic_DNA"/>
</dbReference>
<protein>
    <submittedName>
        <fullName evidence="1">Uncharacterized protein</fullName>
    </submittedName>
</protein>
<evidence type="ECO:0000313" key="2">
    <source>
        <dbReference type="Proteomes" id="UP000316855"/>
    </source>
</evidence>
<keyword evidence="2" id="KW-1185">Reference proteome</keyword>
<reference evidence="1 2" key="1">
    <citation type="submission" date="2019-02" db="EMBL/GenBank/DDBJ databases">
        <title>Deep-cultivation of Planctomycetes and their phenomic and genomic characterization uncovers novel biology.</title>
        <authorList>
            <person name="Wiegand S."/>
            <person name="Jogler M."/>
            <person name="Boedeker C."/>
            <person name="Pinto D."/>
            <person name="Vollmers J."/>
            <person name="Rivas-Marin E."/>
            <person name="Kohn T."/>
            <person name="Peeters S.H."/>
            <person name="Heuer A."/>
            <person name="Rast P."/>
            <person name="Oberbeckmann S."/>
            <person name="Bunk B."/>
            <person name="Jeske O."/>
            <person name="Meyerdierks A."/>
            <person name="Storesund J.E."/>
            <person name="Kallscheuer N."/>
            <person name="Luecker S."/>
            <person name="Lage O.M."/>
            <person name="Pohl T."/>
            <person name="Merkel B.J."/>
            <person name="Hornburger P."/>
            <person name="Mueller R.-W."/>
            <person name="Bruemmer F."/>
            <person name="Labrenz M."/>
            <person name="Spormann A.M."/>
            <person name="Op den Camp H."/>
            <person name="Overmann J."/>
            <person name="Amann R."/>
            <person name="Jetten M.S.M."/>
            <person name="Mascher T."/>
            <person name="Medema M.H."/>
            <person name="Devos D.P."/>
            <person name="Kaster A.-K."/>
            <person name="Ovreas L."/>
            <person name="Rohde M."/>
            <person name="Galperin M.Y."/>
            <person name="Jogler C."/>
        </authorList>
    </citation>
    <scope>NUCLEOTIDE SEQUENCE [LARGE SCALE GENOMIC DNA]</scope>
    <source>
        <strain evidence="1 2">Pan161</strain>
    </source>
</reference>
<accession>A0A517VML0</accession>
<gene>
    <name evidence="1" type="ORF">Pan161_59540</name>
</gene>
<evidence type="ECO:0000313" key="1">
    <source>
        <dbReference type="EMBL" id="QDT94259.1"/>
    </source>
</evidence>
<dbReference type="AlphaFoldDB" id="A0A517VML0"/>
<dbReference type="Proteomes" id="UP000316855">
    <property type="component" value="Chromosome"/>
</dbReference>
<dbReference type="KEGG" id="gax:Pan161_59540"/>
<sequence>MTERFSNYQVTPSFKNSLEGMVAWYKRNFEKLPDQKHLKPEGVRPPIRYCTLQPYSTYIVKRYPSDSYDYDGDLRSNQEYAVMVDGDNPVPVAVMHLEPYGNHKQLVSFKGDIISGEIKLVLGGNETDPISLLSQNATSENITAALEKLPSIGRNNVAVTVYPGRWLIEFIGDLAGQSFEPFVVDRPEAAVFETHVLETRWNDSRRVEKLHYPIPLIGEWDGDDDAINDAVAAGSFGTANWFPGVGYMSNLNECRDFNGDGTPEL</sequence>
<name>A0A517VML0_9PLAN</name>